<feature type="compositionally biased region" description="Polar residues" evidence="1">
    <location>
        <begin position="393"/>
        <end position="415"/>
    </location>
</feature>
<gene>
    <name evidence="3" type="ORF">AB675_3496</name>
</gene>
<keyword evidence="4" id="KW-1185">Reference proteome</keyword>
<organism evidence="3 4">
    <name type="scientific">Cyphellophora attinorum</name>
    <dbReference type="NCBI Taxonomy" id="1664694"/>
    <lineage>
        <taxon>Eukaryota</taxon>
        <taxon>Fungi</taxon>
        <taxon>Dikarya</taxon>
        <taxon>Ascomycota</taxon>
        <taxon>Pezizomycotina</taxon>
        <taxon>Eurotiomycetes</taxon>
        <taxon>Chaetothyriomycetidae</taxon>
        <taxon>Chaetothyriales</taxon>
        <taxon>Cyphellophoraceae</taxon>
        <taxon>Cyphellophora</taxon>
    </lineage>
</organism>
<feature type="compositionally biased region" description="Gly residues" evidence="1">
    <location>
        <begin position="493"/>
        <end position="504"/>
    </location>
</feature>
<dbReference type="STRING" id="1664694.A0A0N1H8Z8"/>
<feature type="transmembrane region" description="Helical" evidence="2">
    <location>
        <begin position="229"/>
        <end position="250"/>
    </location>
</feature>
<keyword evidence="2" id="KW-1133">Transmembrane helix</keyword>
<keyword evidence="2" id="KW-0812">Transmembrane</keyword>
<protein>
    <recommendedName>
        <fullName evidence="5">Mid2 domain-containing protein</fullName>
    </recommendedName>
</protein>
<evidence type="ECO:0000313" key="3">
    <source>
        <dbReference type="EMBL" id="KPI39820.1"/>
    </source>
</evidence>
<feature type="compositionally biased region" description="Low complexity" evidence="1">
    <location>
        <begin position="381"/>
        <end position="392"/>
    </location>
</feature>
<feature type="compositionally biased region" description="Low complexity" evidence="1">
    <location>
        <begin position="111"/>
        <end position="191"/>
    </location>
</feature>
<feature type="region of interest" description="Disordered" evidence="1">
    <location>
        <begin position="259"/>
        <end position="288"/>
    </location>
</feature>
<dbReference type="GeneID" id="28735430"/>
<sequence length="504" mass="52194">MADPLESTMNQTSNFGHRSMVTVIEVDTANATMTSTSVLANINAASHSSSPSTDIGAPVMAEACSSGSDDDNCTLTRTTTIKTIKSEGTTTTNMATVTSIFTSVSVSVMTGKRSSQSQSTSRSSSSISSATSSTESSSDSSSTSSTDSSDTTSATSSSESSSSQTSESGDASTTPTPSSSESTSSAGNPTSASGPAIVTSTTTTAPTPSSNSTLPPSGTDNAPTSNTKLAWIAGPVAGGLIIALAIFLLIRYRCCRKNRKDSDNPKDDLPGPYSDPSPPPGTELPSAMAEPYSDARRNVYEAPPQSAVSELSSTEHQYPPAVQRFYAQQNTAINRKPVPQPQEMAHPSPLQAAFPQHDHFPARPTWPERTPTAPPVLERNPSTVTTVSAPTTYQPYSSRPATADGSSITSASSANAGRAQQVKRQASAPPVPAVPNILRPGYNGSAGRLRVPEKISMPATYEQGRNNHGQGGHGGQSQANEGRKITPPWAAGTEGGFGGDVPRW</sequence>
<feature type="compositionally biased region" description="Low complexity" evidence="1">
    <location>
        <begin position="199"/>
        <end position="219"/>
    </location>
</feature>
<dbReference type="RefSeq" id="XP_017999783.1">
    <property type="nucleotide sequence ID" value="XM_018143550.1"/>
</dbReference>
<evidence type="ECO:0000313" key="4">
    <source>
        <dbReference type="Proteomes" id="UP000038010"/>
    </source>
</evidence>
<proteinExistence type="predicted"/>
<dbReference type="Proteomes" id="UP000038010">
    <property type="component" value="Unassembled WGS sequence"/>
</dbReference>
<evidence type="ECO:0008006" key="5">
    <source>
        <dbReference type="Google" id="ProtNLM"/>
    </source>
</evidence>
<feature type="region of interest" description="Disordered" evidence="1">
    <location>
        <begin position="362"/>
        <end position="448"/>
    </location>
</feature>
<dbReference type="EMBL" id="LFJN01000014">
    <property type="protein sequence ID" value="KPI39820.1"/>
    <property type="molecule type" value="Genomic_DNA"/>
</dbReference>
<feature type="compositionally biased region" description="Basic and acidic residues" evidence="1">
    <location>
        <begin position="260"/>
        <end position="269"/>
    </location>
</feature>
<comment type="caution">
    <text evidence="3">The sequence shown here is derived from an EMBL/GenBank/DDBJ whole genome shotgun (WGS) entry which is preliminary data.</text>
</comment>
<dbReference type="VEuPathDB" id="FungiDB:AB675_3496"/>
<feature type="region of interest" description="Disordered" evidence="1">
    <location>
        <begin position="111"/>
        <end position="222"/>
    </location>
</feature>
<evidence type="ECO:0000256" key="1">
    <source>
        <dbReference type="SAM" id="MobiDB-lite"/>
    </source>
</evidence>
<keyword evidence="2" id="KW-0472">Membrane</keyword>
<dbReference type="AlphaFoldDB" id="A0A0N1H8Z8"/>
<reference evidence="3 4" key="1">
    <citation type="submission" date="2015-06" db="EMBL/GenBank/DDBJ databases">
        <title>Draft genome of the ant-associated black yeast Phialophora attae CBS 131958.</title>
        <authorList>
            <person name="Moreno L.F."/>
            <person name="Stielow B.J."/>
            <person name="de Hoog S."/>
            <person name="Vicente V.A."/>
            <person name="Weiss V.A."/>
            <person name="de Vries M."/>
            <person name="Cruz L.M."/>
            <person name="Souza E.M."/>
        </authorList>
    </citation>
    <scope>NUCLEOTIDE SEQUENCE [LARGE SCALE GENOMIC DNA]</scope>
    <source>
        <strain evidence="3 4">CBS 131958</strain>
    </source>
</reference>
<feature type="region of interest" description="Disordered" evidence="1">
    <location>
        <begin position="461"/>
        <end position="504"/>
    </location>
</feature>
<feature type="compositionally biased region" description="Pro residues" evidence="1">
    <location>
        <begin position="273"/>
        <end position="282"/>
    </location>
</feature>
<accession>A0A0N1H8Z8</accession>
<name>A0A0N1H8Z8_9EURO</name>
<evidence type="ECO:0000256" key="2">
    <source>
        <dbReference type="SAM" id="Phobius"/>
    </source>
</evidence>